<evidence type="ECO:0000256" key="3">
    <source>
        <dbReference type="ARBA" id="ARBA00022833"/>
    </source>
</evidence>
<dbReference type="InterPro" id="IPR057520">
    <property type="entry name" value="GRHL1/CP2_C"/>
</dbReference>
<dbReference type="GO" id="GO:0045892">
    <property type="term" value="P:negative regulation of DNA-templated transcription"/>
    <property type="evidence" value="ECO:0007669"/>
    <property type="project" value="TreeGrafter"/>
</dbReference>
<evidence type="ECO:0000313" key="7">
    <source>
        <dbReference type="Proteomes" id="UP000267027"/>
    </source>
</evidence>
<dbReference type="PANTHER" id="PTHR37975:SF4">
    <property type="entry name" value="FLYWCH TRANSCRIPTION FACTOR 2"/>
    <property type="match status" value="1"/>
</dbReference>
<evidence type="ECO:0000256" key="1">
    <source>
        <dbReference type="ARBA" id="ARBA00022723"/>
    </source>
</evidence>
<evidence type="ECO:0000259" key="5">
    <source>
        <dbReference type="Pfam" id="PF25416"/>
    </source>
</evidence>
<dbReference type="InterPro" id="IPR007588">
    <property type="entry name" value="Znf_FLYWCH"/>
</dbReference>
<keyword evidence="1" id="KW-0479">Metal-binding</keyword>
<evidence type="ECO:0000259" key="4">
    <source>
        <dbReference type="Pfam" id="PF04500"/>
    </source>
</evidence>
<evidence type="ECO:0000313" key="6">
    <source>
        <dbReference type="EMBL" id="VDM58624.1"/>
    </source>
</evidence>
<evidence type="ECO:0000256" key="2">
    <source>
        <dbReference type="ARBA" id="ARBA00022771"/>
    </source>
</evidence>
<dbReference type="AlphaFoldDB" id="A0A0R3PPD1"/>
<name>A0A0R3PPD1_ANGCS</name>
<dbReference type="PANTHER" id="PTHR37975">
    <property type="entry name" value="FLYWCH ZINC FINGER TRANSCRIPTION FACTOR HOMOLOG"/>
    <property type="match status" value="1"/>
</dbReference>
<feature type="domain" description="FLYWCH-type" evidence="4">
    <location>
        <begin position="40"/>
        <end position="91"/>
    </location>
</feature>
<feature type="domain" description="GRHL1/CP2 C-terminal" evidence="5">
    <location>
        <begin position="312"/>
        <end position="381"/>
    </location>
</feature>
<proteinExistence type="predicted"/>
<keyword evidence="2" id="KW-0863">Zinc-finger</keyword>
<dbReference type="OrthoDB" id="5806173at2759"/>
<dbReference type="GO" id="GO:0003700">
    <property type="term" value="F:DNA-binding transcription factor activity"/>
    <property type="evidence" value="ECO:0007669"/>
    <property type="project" value="TreeGrafter"/>
</dbReference>
<dbReference type="GO" id="GO:0008270">
    <property type="term" value="F:zinc ion binding"/>
    <property type="evidence" value="ECO:0007669"/>
    <property type="project" value="UniProtKB-KW"/>
</dbReference>
<reference evidence="8" key="1">
    <citation type="submission" date="2017-02" db="UniProtKB">
        <authorList>
            <consortium name="WormBaseParasite"/>
        </authorList>
    </citation>
    <scope>IDENTIFICATION</scope>
</reference>
<organism evidence="8">
    <name type="scientific">Angiostrongylus costaricensis</name>
    <name type="common">Nematode worm</name>
    <dbReference type="NCBI Taxonomy" id="334426"/>
    <lineage>
        <taxon>Eukaryota</taxon>
        <taxon>Metazoa</taxon>
        <taxon>Ecdysozoa</taxon>
        <taxon>Nematoda</taxon>
        <taxon>Chromadorea</taxon>
        <taxon>Rhabditida</taxon>
        <taxon>Rhabditina</taxon>
        <taxon>Rhabditomorpha</taxon>
        <taxon>Strongyloidea</taxon>
        <taxon>Metastrongylidae</taxon>
        <taxon>Angiostrongylus</taxon>
    </lineage>
</organism>
<dbReference type="STRING" id="334426.A0A0R3PPD1"/>
<dbReference type="InterPro" id="IPR052887">
    <property type="entry name" value="FLYWCH-type_ZF"/>
</dbReference>
<reference evidence="6 7" key="2">
    <citation type="submission" date="2018-11" db="EMBL/GenBank/DDBJ databases">
        <authorList>
            <consortium name="Pathogen Informatics"/>
        </authorList>
    </citation>
    <scope>NUCLEOTIDE SEQUENCE [LARGE SCALE GENOMIC DNA]</scope>
    <source>
        <strain evidence="6 7">Costa Rica</strain>
    </source>
</reference>
<dbReference type="WBParaSite" id="ACOC_0000703801-mRNA-1">
    <property type="protein sequence ID" value="ACOC_0000703801-mRNA-1"/>
    <property type="gene ID" value="ACOC_0000703801"/>
</dbReference>
<sequence>MGEVKTEAPFLEQLLDEVTPSVDFTEGLIGIAENINMEEVYDNGYIFTYDKDSSCGQRSFWRCERKNECPARVHTNPLTNQIIKRLHQHSHEPPNPDELPPWLLFNKTEESGTSPCGEYAQTSSPPGTCVLLPCPVLPGTSAMQNLSQLIVQTEEKAIAGDREEDLAEPPRKRLRKLKNREPPTDVVSVKELFLQHPTEFWELFEATRKMVEFLKGDESASSVSCVTSTDTEYDSAVSKFLDSIEMRKYKTLFAKFSMDVMKSLNTEELTRLCRNEADALCIYHSLKIRSSSSPTSSAAIKVFVRESPSEFDDEPMFQMVLLKNRTKEEFVTFLEKKGIIDTSVVERFCVSGPGGIKVELSDEIVESWKNESVFQIDICKDVCKLEPATLRRNGKNYGNTTVTAKTQGQN</sequence>
<gene>
    <name evidence="6" type="ORF">ACOC_LOCUS7039</name>
</gene>
<dbReference type="GO" id="GO:0043565">
    <property type="term" value="F:sequence-specific DNA binding"/>
    <property type="evidence" value="ECO:0007669"/>
    <property type="project" value="TreeGrafter"/>
</dbReference>
<dbReference type="Pfam" id="PF25416">
    <property type="entry name" value="GRHL1_C"/>
    <property type="match status" value="1"/>
</dbReference>
<dbReference type="EMBL" id="UYYA01004000">
    <property type="protein sequence ID" value="VDM58624.1"/>
    <property type="molecule type" value="Genomic_DNA"/>
</dbReference>
<protein>
    <submittedName>
        <fullName evidence="8">FLYWCH-type domain-containing protein</fullName>
    </submittedName>
</protein>
<keyword evidence="7" id="KW-1185">Reference proteome</keyword>
<dbReference type="Gene3D" id="2.20.25.240">
    <property type="match status" value="1"/>
</dbReference>
<keyword evidence="3" id="KW-0862">Zinc</keyword>
<evidence type="ECO:0000313" key="8">
    <source>
        <dbReference type="WBParaSite" id="ACOC_0000703801-mRNA-1"/>
    </source>
</evidence>
<dbReference type="Pfam" id="PF04500">
    <property type="entry name" value="FLYWCH"/>
    <property type="match status" value="1"/>
</dbReference>
<dbReference type="GO" id="GO:0005634">
    <property type="term" value="C:nucleus"/>
    <property type="evidence" value="ECO:0007669"/>
    <property type="project" value="TreeGrafter"/>
</dbReference>
<accession>A0A0R3PPD1</accession>
<dbReference type="Proteomes" id="UP000267027">
    <property type="component" value="Unassembled WGS sequence"/>
</dbReference>